<sequence>TPFDVSRPQRKLLPDPSQLTFGLSVSGQRILVDQLARFALSSDGGTTWVSLAPPPHGGRLPIATDGTDIVSLSGPLTALAYRLVGTGWAQDTSGLGSDTELYPATASDALYAFSKTNLYKHKPGGGWQAIQAPLPAGNARFQAVCVVGGKAYALLASTTLRLYTLDLAAEIPIWTPAGATAAPTMSSRDYLAVGSGRAYFAGHEEFMTLDLAQADAQWQVDTATVDRSLALADGKVYRYRADAHGGSQPSLEALGADGTWASQPTPRWFASERGDGLAASAGKLYAATKLGVVRRDAASPAAAWESVPMNANHTFFPAFGAEGGTLFGVSQAGFPMQLASGATAWSDLALPGAAAGSDTSLSWAGGQLFGFASPPGGGSETMYLRRGGRWETIGTVPAGAASVAAAGLVGEEVFVFAFSNSGAGSFEILKRPIGSGSWTKVGSPQSAFFLGGCVAGTRAYALQRSSSPAIATLDLAAAGGAWQVLPGDPGPITLFNFVTPAADSAYFLTAFSTQGSSGTRVFKVGPGGIAKLGEDLPFLALTNNGWIDDGNYLYVGGRNSDLKPSVKRYPLAGSSWQNVPIALPATSSIAAIAIDKGGNTLYLETDEGLFAIP</sequence>
<organism evidence="1 2">
    <name type="scientific">Candidatus Tanganyikabacteria bacterium</name>
    <dbReference type="NCBI Taxonomy" id="2961651"/>
    <lineage>
        <taxon>Bacteria</taxon>
        <taxon>Bacillati</taxon>
        <taxon>Candidatus Sericytochromatia</taxon>
        <taxon>Candidatus Tanganyikabacteria</taxon>
    </lineage>
</organism>
<evidence type="ECO:0000313" key="1">
    <source>
        <dbReference type="EMBL" id="MBM3274839.1"/>
    </source>
</evidence>
<accession>A0A937X2P1</accession>
<comment type="caution">
    <text evidence="1">The sequence shown here is derived from an EMBL/GenBank/DDBJ whole genome shotgun (WGS) entry which is preliminary data.</text>
</comment>
<evidence type="ECO:0000313" key="2">
    <source>
        <dbReference type="Proteomes" id="UP000703893"/>
    </source>
</evidence>
<reference evidence="1 2" key="1">
    <citation type="submission" date="2019-03" db="EMBL/GenBank/DDBJ databases">
        <title>Lake Tanganyika Metagenome-Assembled Genomes (MAGs).</title>
        <authorList>
            <person name="Tran P."/>
        </authorList>
    </citation>
    <scope>NUCLEOTIDE SEQUENCE [LARGE SCALE GENOMIC DNA]</scope>
    <source>
        <strain evidence="1">K_DeepCast_65m_m2_236</strain>
    </source>
</reference>
<feature type="non-terminal residue" evidence="1">
    <location>
        <position position="1"/>
    </location>
</feature>
<dbReference type="AlphaFoldDB" id="A0A937X2P1"/>
<protein>
    <submittedName>
        <fullName evidence="1">Uncharacterized protein</fullName>
    </submittedName>
</protein>
<gene>
    <name evidence="1" type="ORF">FJZ00_06780</name>
</gene>
<name>A0A937X2P1_9BACT</name>
<dbReference type="SUPFAM" id="SSF63825">
    <property type="entry name" value="YWTD domain"/>
    <property type="match status" value="1"/>
</dbReference>
<proteinExistence type="predicted"/>
<dbReference type="EMBL" id="VGJX01000347">
    <property type="protein sequence ID" value="MBM3274839.1"/>
    <property type="molecule type" value="Genomic_DNA"/>
</dbReference>
<dbReference type="Gene3D" id="2.130.10.10">
    <property type="entry name" value="YVTN repeat-like/Quinoprotein amine dehydrogenase"/>
    <property type="match status" value="1"/>
</dbReference>
<dbReference type="Proteomes" id="UP000703893">
    <property type="component" value="Unassembled WGS sequence"/>
</dbReference>
<dbReference type="InterPro" id="IPR015943">
    <property type="entry name" value="WD40/YVTN_repeat-like_dom_sf"/>
</dbReference>